<feature type="domain" description="HTH tetR-type" evidence="5">
    <location>
        <begin position="8"/>
        <end position="67"/>
    </location>
</feature>
<evidence type="ECO:0000259" key="5">
    <source>
        <dbReference type="PROSITE" id="PS50977"/>
    </source>
</evidence>
<dbReference type="InterPro" id="IPR036271">
    <property type="entry name" value="Tet_transcr_reg_TetR-rel_C_sf"/>
</dbReference>
<sequence length="184" mass="20167">MTLRSDARDNRDRIVDAAEQLYAVSGLATPMSEIARRAGVGAATLSRRFPTRESLMDAVFARQLDWWMDAVDAAENAPDAWTALMTLLEDACVQQAHDGVCADLVVRSFLQGVSFDDEKAVVRGSVERIIRQAQRNGKASTDVAWDDVVLLIEANAGAARLTTPGAEGRARRLVHHFIRSFAAR</sequence>
<keyword evidence="1" id="KW-0805">Transcription regulation</keyword>
<keyword evidence="2 4" id="KW-0238">DNA-binding</keyword>
<dbReference type="SUPFAM" id="SSF46689">
    <property type="entry name" value="Homeodomain-like"/>
    <property type="match status" value="1"/>
</dbReference>
<evidence type="ECO:0000313" key="6">
    <source>
        <dbReference type="EMBL" id="MFC4266474.1"/>
    </source>
</evidence>
<evidence type="ECO:0000256" key="4">
    <source>
        <dbReference type="PROSITE-ProRule" id="PRU00335"/>
    </source>
</evidence>
<organism evidence="6 7">
    <name type="scientific">Arthrobacter cryoconiti</name>
    <dbReference type="NCBI Taxonomy" id="748907"/>
    <lineage>
        <taxon>Bacteria</taxon>
        <taxon>Bacillati</taxon>
        <taxon>Actinomycetota</taxon>
        <taxon>Actinomycetes</taxon>
        <taxon>Micrococcales</taxon>
        <taxon>Micrococcaceae</taxon>
        <taxon>Arthrobacter</taxon>
    </lineage>
</organism>
<feature type="DNA-binding region" description="H-T-H motif" evidence="4">
    <location>
        <begin position="30"/>
        <end position="49"/>
    </location>
</feature>
<dbReference type="PANTHER" id="PTHR30055">
    <property type="entry name" value="HTH-TYPE TRANSCRIPTIONAL REGULATOR RUTR"/>
    <property type="match status" value="1"/>
</dbReference>
<gene>
    <name evidence="6" type="ORF">ACFOW9_12760</name>
</gene>
<protein>
    <submittedName>
        <fullName evidence="6">TetR/AcrR family transcriptional regulator</fullName>
    </submittedName>
</protein>
<accession>A0ABV8R577</accession>
<dbReference type="Pfam" id="PF00440">
    <property type="entry name" value="TetR_N"/>
    <property type="match status" value="1"/>
</dbReference>
<evidence type="ECO:0000313" key="7">
    <source>
        <dbReference type="Proteomes" id="UP001595773"/>
    </source>
</evidence>
<dbReference type="SUPFAM" id="SSF48498">
    <property type="entry name" value="Tetracyclin repressor-like, C-terminal domain"/>
    <property type="match status" value="1"/>
</dbReference>
<comment type="caution">
    <text evidence="6">The sequence shown here is derived from an EMBL/GenBank/DDBJ whole genome shotgun (WGS) entry which is preliminary data.</text>
</comment>
<dbReference type="InterPro" id="IPR009057">
    <property type="entry name" value="Homeodomain-like_sf"/>
</dbReference>
<keyword evidence="7" id="KW-1185">Reference proteome</keyword>
<reference evidence="7" key="1">
    <citation type="journal article" date="2019" name="Int. J. Syst. Evol. Microbiol.">
        <title>The Global Catalogue of Microorganisms (GCM) 10K type strain sequencing project: providing services to taxonomists for standard genome sequencing and annotation.</title>
        <authorList>
            <consortium name="The Broad Institute Genomics Platform"/>
            <consortium name="The Broad Institute Genome Sequencing Center for Infectious Disease"/>
            <person name="Wu L."/>
            <person name="Ma J."/>
        </authorList>
    </citation>
    <scope>NUCLEOTIDE SEQUENCE [LARGE SCALE GENOMIC DNA]</scope>
    <source>
        <strain evidence="7">CGMCC 1.10698</strain>
    </source>
</reference>
<proteinExistence type="predicted"/>
<dbReference type="EMBL" id="JBHSCQ010000020">
    <property type="protein sequence ID" value="MFC4266474.1"/>
    <property type="molecule type" value="Genomic_DNA"/>
</dbReference>
<dbReference type="PANTHER" id="PTHR30055:SF234">
    <property type="entry name" value="HTH-TYPE TRANSCRIPTIONAL REGULATOR BETI"/>
    <property type="match status" value="1"/>
</dbReference>
<dbReference type="PROSITE" id="PS50977">
    <property type="entry name" value="HTH_TETR_2"/>
    <property type="match status" value="1"/>
</dbReference>
<dbReference type="Gene3D" id="1.10.357.10">
    <property type="entry name" value="Tetracycline Repressor, domain 2"/>
    <property type="match status" value="1"/>
</dbReference>
<dbReference type="Proteomes" id="UP001595773">
    <property type="component" value="Unassembled WGS sequence"/>
</dbReference>
<dbReference type="RefSeq" id="WP_230066832.1">
    <property type="nucleotide sequence ID" value="NZ_BAABLL010000008.1"/>
</dbReference>
<dbReference type="InterPro" id="IPR050109">
    <property type="entry name" value="HTH-type_TetR-like_transc_reg"/>
</dbReference>
<evidence type="ECO:0000256" key="1">
    <source>
        <dbReference type="ARBA" id="ARBA00023015"/>
    </source>
</evidence>
<evidence type="ECO:0000256" key="3">
    <source>
        <dbReference type="ARBA" id="ARBA00023163"/>
    </source>
</evidence>
<dbReference type="InterPro" id="IPR001647">
    <property type="entry name" value="HTH_TetR"/>
</dbReference>
<dbReference type="PRINTS" id="PR00455">
    <property type="entry name" value="HTHTETR"/>
</dbReference>
<evidence type="ECO:0000256" key="2">
    <source>
        <dbReference type="ARBA" id="ARBA00023125"/>
    </source>
</evidence>
<dbReference type="InterPro" id="IPR049445">
    <property type="entry name" value="TetR_SbtR-like_C"/>
</dbReference>
<name>A0ABV8R577_9MICC</name>
<dbReference type="Pfam" id="PF21597">
    <property type="entry name" value="TetR_C_43"/>
    <property type="match status" value="1"/>
</dbReference>
<keyword evidence="3" id="KW-0804">Transcription</keyword>